<evidence type="ECO:0000313" key="7">
    <source>
        <dbReference type="Proteomes" id="UP001369086"/>
    </source>
</evidence>
<dbReference type="Proteomes" id="UP001369086">
    <property type="component" value="Unassembled WGS sequence"/>
</dbReference>
<comment type="subcellular location">
    <subcellularLocation>
        <location evidence="1">Cytoplasm</location>
    </subcellularLocation>
</comment>
<evidence type="ECO:0000256" key="3">
    <source>
        <dbReference type="ARBA" id="ARBA00022490"/>
    </source>
</evidence>
<gene>
    <name evidence="6" type="ORF">HHUSO_G25442</name>
</gene>
<comment type="catalytic activity">
    <reaction evidence="4">
        <text>a hydroperoxide + L-cysteinyl-[protein] = S-hydroxy-L-cysteinyl-[protein] + an alcohol</text>
        <dbReference type="Rhea" id="RHEA:67124"/>
        <dbReference type="Rhea" id="RHEA-COMP:10131"/>
        <dbReference type="Rhea" id="RHEA-COMP:17193"/>
        <dbReference type="ChEBI" id="CHEBI:29950"/>
        <dbReference type="ChEBI" id="CHEBI:30879"/>
        <dbReference type="ChEBI" id="CHEBI:35924"/>
        <dbReference type="ChEBI" id="CHEBI:61973"/>
    </reaction>
    <physiologicalReaction direction="left-to-right" evidence="4">
        <dbReference type="Rhea" id="RHEA:67125"/>
    </physiologicalReaction>
</comment>
<sequence length="514" mass="58115">MKDANAECTLTSNNSVHYAADINVLITSGYLPRERCEGHGHGHGFLKGFFFFSTQEHGVQIPQALGQGPSFFIPVEEMVEEGVVPPIQREAFVSLGRLDHVTMVMGLHTEYLACFLRTQHSLLQLDGPLPYPWMTPLPCHPHGERVSPLCLSIQASARHQCSYLVQLHTAEFLQVGGDPQWLGGLSCAPQKLRNLNELNKLLAHRPWLITKEHIEVLLKPGGEGCWSLAELIHAVVLLTHYHSLSSFVFGCGVNPEPDHEEGHAFRPPSPCPTDSPRSEGGGSVPRVETLCEVEVHAFEREQEQEEEAGGDVEPGPHCNGLVFVTPPPGVDDSKRLPSASVSRFVEDPDFGYEDFTRRGEQTPPTFRAQDYSWEDHGYSLMNRLYPDVGQLLDEKFQTVYNLTYNTMAMHSGVDTKMLRKAVWNYIHCVFGIRFDDYDYGDVNHLLERSLKVYIKTVACYPEKTSYRMYNAFWRHFRHSEKVHVNLLLLEARMQAALLYALSDDLRYPPCRVIT</sequence>
<feature type="region of interest" description="Disordered" evidence="5">
    <location>
        <begin position="258"/>
        <end position="284"/>
    </location>
</feature>
<evidence type="ECO:0000256" key="4">
    <source>
        <dbReference type="ARBA" id="ARBA00049242"/>
    </source>
</evidence>
<accession>A0ABR0YQ79</accession>
<evidence type="ECO:0000256" key="5">
    <source>
        <dbReference type="SAM" id="MobiDB-lite"/>
    </source>
</evidence>
<dbReference type="EMBL" id="JAHFZB010000025">
    <property type="protein sequence ID" value="KAK6474599.1"/>
    <property type="molecule type" value="Genomic_DNA"/>
</dbReference>
<keyword evidence="7" id="KW-1185">Reference proteome</keyword>
<dbReference type="InterPro" id="IPR029032">
    <property type="entry name" value="AhpD-like"/>
</dbReference>
<keyword evidence="3" id="KW-0963">Cytoplasm</keyword>
<dbReference type="InterPro" id="IPR006730">
    <property type="entry name" value="Sestrin"/>
</dbReference>
<evidence type="ECO:0000256" key="1">
    <source>
        <dbReference type="ARBA" id="ARBA00004496"/>
    </source>
</evidence>
<dbReference type="Pfam" id="PF04636">
    <property type="entry name" value="PA26"/>
    <property type="match status" value="1"/>
</dbReference>
<protein>
    <submittedName>
        <fullName evidence="6">Sestrin-2-like isoform X2</fullName>
    </submittedName>
</protein>
<evidence type="ECO:0000313" key="6">
    <source>
        <dbReference type="EMBL" id="KAK6474599.1"/>
    </source>
</evidence>
<organism evidence="6 7">
    <name type="scientific">Huso huso</name>
    <name type="common">Beluga</name>
    <name type="synonym">Acipenser huso</name>
    <dbReference type="NCBI Taxonomy" id="61971"/>
    <lineage>
        <taxon>Eukaryota</taxon>
        <taxon>Metazoa</taxon>
        <taxon>Chordata</taxon>
        <taxon>Craniata</taxon>
        <taxon>Vertebrata</taxon>
        <taxon>Euteleostomi</taxon>
        <taxon>Actinopterygii</taxon>
        <taxon>Chondrostei</taxon>
        <taxon>Acipenseriformes</taxon>
        <taxon>Acipenseridae</taxon>
        <taxon>Huso</taxon>
    </lineage>
</organism>
<reference evidence="6 7" key="1">
    <citation type="submission" date="2021-05" db="EMBL/GenBank/DDBJ databases">
        <authorList>
            <person name="Zahm M."/>
            <person name="Klopp C."/>
            <person name="Cabau C."/>
            <person name="Kuhl H."/>
            <person name="Suciu R."/>
            <person name="Ciorpac M."/>
            <person name="Holostenco D."/>
            <person name="Gessner J."/>
            <person name="Wuertz S."/>
            <person name="Hohne C."/>
            <person name="Stock M."/>
            <person name="Gislard M."/>
            <person name="Lluch J."/>
            <person name="Milhes M."/>
            <person name="Lampietro C."/>
            <person name="Lopez Roques C."/>
            <person name="Donnadieu C."/>
            <person name="Du K."/>
            <person name="Schartl M."/>
            <person name="Guiguen Y."/>
        </authorList>
    </citation>
    <scope>NUCLEOTIDE SEQUENCE [LARGE SCALE GENOMIC DNA]</scope>
    <source>
        <strain evidence="6">Hh-F2</strain>
        <tissue evidence="6">Blood</tissue>
    </source>
</reference>
<dbReference type="PANTHER" id="PTHR12474">
    <property type="entry name" value="P53 REGULATED PA26 NUCLEAR PROTEIN SESTRIN"/>
    <property type="match status" value="1"/>
</dbReference>
<comment type="similarity">
    <text evidence="2">Belongs to the sestrin family.</text>
</comment>
<name>A0ABR0YQ79_HUSHU</name>
<dbReference type="PANTHER" id="PTHR12474:SF2">
    <property type="entry name" value="SESTRIN-2"/>
    <property type="match status" value="1"/>
</dbReference>
<evidence type="ECO:0000256" key="2">
    <source>
        <dbReference type="ARBA" id="ARBA00008350"/>
    </source>
</evidence>
<dbReference type="SUPFAM" id="SSF69118">
    <property type="entry name" value="AhpD-like"/>
    <property type="match status" value="1"/>
</dbReference>
<comment type="caution">
    <text evidence="6">The sequence shown here is derived from an EMBL/GenBank/DDBJ whole genome shotgun (WGS) entry which is preliminary data.</text>
</comment>
<proteinExistence type="inferred from homology"/>